<evidence type="ECO:0000313" key="6">
    <source>
        <dbReference type="EMBL" id="VFJ55651.1"/>
    </source>
</evidence>
<evidence type="ECO:0000259" key="4">
    <source>
        <dbReference type="Pfam" id="PF12804"/>
    </source>
</evidence>
<dbReference type="PANTHER" id="PTHR43584">
    <property type="entry name" value="NUCLEOTIDYL TRANSFERASE"/>
    <property type="match status" value="1"/>
</dbReference>
<keyword evidence="1" id="KW-0808">Transferase</keyword>
<name>A0A450SP41_9GAMM</name>
<reference evidence="6" key="1">
    <citation type="submission" date="2019-02" db="EMBL/GenBank/DDBJ databases">
        <authorList>
            <person name="Gruber-Vodicka R. H."/>
            <person name="Seah K. B. B."/>
        </authorList>
    </citation>
    <scope>NUCLEOTIDE SEQUENCE</scope>
    <source>
        <strain evidence="5">BECK_BZ106</strain>
        <strain evidence="6">BECK_BZ15</strain>
    </source>
</reference>
<evidence type="ECO:0000256" key="2">
    <source>
        <dbReference type="ARBA" id="ARBA00022695"/>
    </source>
</evidence>
<dbReference type="AlphaFoldDB" id="A0A450SP41"/>
<evidence type="ECO:0000256" key="3">
    <source>
        <dbReference type="ARBA" id="ARBA00022842"/>
    </source>
</evidence>
<dbReference type="EMBL" id="CAADEW010000055">
    <property type="protein sequence ID" value="VFJ55651.1"/>
    <property type="molecule type" value="Genomic_DNA"/>
</dbReference>
<gene>
    <name evidence="6" type="ORF">BECKFW1821A_GA0114235_10553</name>
    <name evidence="5" type="ORF">BECKFW1821B_GA0114236_10148</name>
</gene>
<dbReference type="EMBL" id="CAADFD010000014">
    <property type="protein sequence ID" value="VFJ53150.1"/>
    <property type="molecule type" value="Genomic_DNA"/>
</dbReference>
<dbReference type="PANTHER" id="PTHR43584:SF5">
    <property type="entry name" value="PROTEIN LICC"/>
    <property type="match status" value="1"/>
</dbReference>
<accession>A0A450SP41</accession>
<evidence type="ECO:0000313" key="5">
    <source>
        <dbReference type="EMBL" id="VFJ53150.1"/>
    </source>
</evidence>
<dbReference type="GO" id="GO:0016779">
    <property type="term" value="F:nucleotidyltransferase activity"/>
    <property type="evidence" value="ECO:0007669"/>
    <property type="project" value="UniProtKB-KW"/>
</dbReference>
<dbReference type="Gene3D" id="3.90.550.10">
    <property type="entry name" value="Spore Coat Polysaccharide Biosynthesis Protein SpsA, Chain A"/>
    <property type="match status" value="1"/>
</dbReference>
<dbReference type="Pfam" id="PF12804">
    <property type="entry name" value="NTP_transf_3"/>
    <property type="match status" value="1"/>
</dbReference>
<dbReference type="SUPFAM" id="SSF53448">
    <property type="entry name" value="Nucleotide-diphospho-sugar transferases"/>
    <property type="match status" value="1"/>
</dbReference>
<keyword evidence="2" id="KW-0548">Nucleotidyltransferase</keyword>
<proteinExistence type="predicted"/>
<dbReference type="InterPro" id="IPR029044">
    <property type="entry name" value="Nucleotide-diphossugar_trans"/>
</dbReference>
<keyword evidence="3" id="KW-0460">Magnesium</keyword>
<sequence length="248" mass="27798">MIDCAVILAAGRGTRLGKQGTMAPKGFLCLGERPIIEESLLRLQRTGIGRVIIVTGHLAHFYEELAARSRGPIEIPIETVHNPHYTDSGSMYSLSLAKNKLPGDFLLLESDLIYEQRALTHVLNFPEDNLVLLSGATHSGDEVYVETKSWKGRQRLVDMSKERQRLGGDIAGELVGISKISRDLFRVMQEKAGQRFQKSLMMDYETDALVAACRETPVYCHCVDDLLWAEIDDMAHLARARSEIYPRL</sequence>
<dbReference type="CDD" id="cd02523">
    <property type="entry name" value="PC_cytidylyltransferase"/>
    <property type="match status" value="1"/>
</dbReference>
<evidence type="ECO:0000256" key="1">
    <source>
        <dbReference type="ARBA" id="ARBA00022679"/>
    </source>
</evidence>
<feature type="domain" description="MobA-like NTP transferase" evidence="4">
    <location>
        <begin position="5"/>
        <end position="123"/>
    </location>
</feature>
<organism evidence="6">
    <name type="scientific">Candidatus Kentrum sp. FW</name>
    <dbReference type="NCBI Taxonomy" id="2126338"/>
    <lineage>
        <taxon>Bacteria</taxon>
        <taxon>Pseudomonadati</taxon>
        <taxon>Pseudomonadota</taxon>
        <taxon>Gammaproteobacteria</taxon>
        <taxon>Candidatus Kentrum</taxon>
    </lineage>
</organism>
<keyword evidence="6" id="KW-0670">Pyruvate</keyword>
<dbReference type="InterPro" id="IPR025877">
    <property type="entry name" value="MobA-like_NTP_Trfase"/>
</dbReference>
<dbReference type="InterPro" id="IPR050065">
    <property type="entry name" value="GlmU-like"/>
</dbReference>
<protein>
    <submittedName>
        <fullName evidence="6">2-aminoethylphosphonate-pyruvate transaminase</fullName>
    </submittedName>
</protein>